<accession>A0ABX1P668</accession>
<organism evidence="3 4">
    <name type="scientific">Brasilonema bromeliae SPC951</name>
    <dbReference type="NCBI Taxonomy" id="385972"/>
    <lineage>
        <taxon>Bacteria</taxon>
        <taxon>Bacillati</taxon>
        <taxon>Cyanobacteriota</taxon>
        <taxon>Cyanophyceae</taxon>
        <taxon>Nostocales</taxon>
        <taxon>Scytonemataceae</taxon>
        <taxon>Brasilonema</taxon>
        <taxon>Bromeliae group (in: Brasilonema)</taxon>
    </lineage>
</organism>
<name>A0ABX1P668_9CYAN</name>
<feature type="domain" description="Cyanobacterial TRADD-N associated 2 transmembrane" evidence="2">
    <location>
        <begin position="25"/>
        <end position="91"/>
    </location>
</feature>
<keyword evidence="1" id="KW-0812">Transmembrane</keyword>
<evidence type="ECO:0000259" key="2">
    <source>
        <dbReference type="Pfam" id="PF20712"/>
    </source>
</evidence>
<keyword evidence="1" id="KW-0472">Membrane</keyword>
<dbReference type="EMBL" id="QMEB01000045">
    <property type="protein sequence ID" value="NMG19451.1"/>
    <property type="molecule type" value="Genomic_DNA"/>
</dbReference>
<protein>
    <recommendedName>
        <fullName evidence="2">Cyanobacterial TRADD-N associated 2 transmembrane domain-containing protein</fullName>
    </recommendedName>
</protein>
<dbReference type="Proteomes" id="UP000718564">
    <property type="component" value="Unassembled WGS sequence"/>
</dbReference>
<feature type="transmembrane region" description="Helical" evidence="1">
    <location>
        <begin position="32"/>
        <end position="53"/>
    </location>
</feature>
<keyword evidence="4" id="KW-1185">Reference proteome</keyword>
<comment type="caution">
    <text evidence="3">The sequence shown here is derived from an EMBL/GenBank/DDBJ whole genome shotgun (WGS) entry which is preliminary data.</text>
</comment>
<dbReference type="InterPro" id="IPR048567">
    <property type="entry name" value="CyanoTRADDas_TM"/>
</dbReference>
<gene>
    <name evidence="3" type="ORF">DP116_08255</name>
</gene>
<proteinExistence type="predicted"/>
<dbReference type="Pfam" id="PF20712">
    <property type="entry name" value="CyanoTRADDas_TM"/>
    <property type="match status" value="1"/>
</dbReference>
<dbReference type="RefSeq" id="WP_169154725.1">
    <property type="nucleotide sequence ID" value="NZ_CAWPJE010000437.1"/>
</dbReference>
<sequence length="102" mass="11193">MNKPFKINMNPQYFSNNIATQWYKERSRQASISFNLAVGLATATVIFGIATAVSVCRNNVSVATATTAVGLTSGAASRRLFKLYDDTNKKLDDVAKELLDEQ</sequence>
<evidence type="ECO:0000313" key="4">
    <source>
        <dbReference type="Proteomes" id="UP000718564"/>
    </source>
</evidence>
<reference evidence="3 4" key="1">
    <citation type="submission" date="2018-06" db="EMBL/GenBank/DDBJ databases">
        <title>Comparative genomics of Brasilonema spp. strains.</title>
        <authorList>
            <person name="Alvarenga D.O."/>
            <person name="Fiore M.F."/>
            <person name="Varani A.M."/>
        </authorList>
    </citation>
    <scope>NUCLEOTIDE SEQUENCE [LARGE SCALE GENOMIC DNA]</scope>
    <source>
        <strain evidence="3 4">SPC951</strain>
    </source>
</reference>
<evidence type="ECO:0000313" key="3">
    <source>
        <dbReference type="EMBL" id="NMG19451.1"/>
    </source>
</evidence>
<keyword evidence="1" id="KW-1133">Transmembrane helix</keyword>
<evidence type="ECO:0000256" key="1">
    <source>
        <dbReference type="SAM" id="Phobius"/>
    </source>
</evidence>